<keyword evidence="1" id="KW-0234">DNA repair</keyword>
<dbReference type="OrthoDB" id="2508595at2759"/>
<dbReference type="PANTHER" id="PTHR13980">
    <property type="entry name" value="CDC68 RELATED"/>
    <property type="match status" value="1"/>
</dbReference>
<dbReference type="InterPro" id="IPR036005">
    <property type="entry name" value="Creatinase/aminopeptidase-like"/>
</dbReference>
<dbReference type="GO" id="GO:0006281">
    <property type="term" value="P:DNA repair"/>
    <property type="evidence" value="ECO:0007669"/>
    <property type="project" value="UniProtKB-UniRule"/>
</dbReference>
<dbReference type="SMART" id="SM01285">
    <property type="entry name" value="FACT-Spt16_Nlob"/>
    <property type="match status" value="1"/>
</dbReference>
<evidence type="ECO:0000259" key="3">
    <source>
        <dbReference type="SMART" id="SM01285"/>
    </source>
</evidence>
<dbReference type="Proteomes" id="UP000324748">
    <property type="component" value="Unassembled WGS sequence"/>
</dbReference>
<protein>
    <recommendedName>
        <fullName evidence="1">FACT complex subunit</fullName>
    </recommendedName>
</protein>
<dbReference type="Gene3D" id="3.40.350.10">
    <property type="entry name" value="Creatinase/prolidase N-terminal domain"/>
    <property type="match status" value="1"/>
</dbReference>
<dbReference type="GO" id="GO:0006260">
    <property type="term" value="P:DNA replication"/>
    <property type="evidence" value="ECO:0007669"/>
    <property type="project" value="UniProtKB-KW"/>
</dbReference>
<keyword evidence="1" id="KW-0235">DNA replication</keyword>
<proteinExistence type="inferred from homology"/>
<sequence>MWPHSRLRTPLDVDLVYSRLGFFIESWKAAKGPDTEKLQSCGGILMGEVPTRAGNKPLHDFLFGDRLIETLIFITPTTITFICSPRQAEVLAPLAKPRQDQSKHICVKLLVKLAEPKSGNSWMKDLLTSVEAVISNSKKIGRMSKDQSWAGWRSFLKSEGKGALYEDATIISNEMSAILAIKHPEEIKRTEIACQMSLQLMSLLSKHLISLIEEGEEITSQKIAQFIREKHNDGSYWEEAKFEPDVGSTLFNKQDAILRSLPVIRAGGDSWRFRKSDPIGAEQLGNTGVFLADLGIQYKSYGSYIRRSLLVDPHPTQQENYSYLLELHRFALTELREGVTGHEFYALVSRKAKSDRPGLHLPHIFGSSLGADPQKRLLNLTKNCSAVLKRNMVFTLSLGFLNITDPFDRRSKYSLHITDTVCIGENGSIILSDGLREPSDITFFVKSDPSKTDQVKVEACSQNSKKVHSSRGREVVLKRSGSSGEERKRQKNSPAPSSNDSDCPGGDSNVGIDTKPRVSSEYSTAKKRAGLGHGDIQPMKNRGNEQKSTRANKSKTPDVDKRLDVLKQAEDSMMKGLTDLENKLNDSKSQIKENFAELRKSVATDNPTDHQQRMLKFQEEWTTENHQVFQEIGKLE</sequence>
<dbReference type="GO" id="GO:0035101">
    <property type="term" value="C:FACT complex"/>
    <property type="evidence" value="ECO:0007669"/>
    <property type="project" value="UniProtKB-UniRule"/>
</dbReference>
<dbReference type="Pfam" id="PF14826">
    <property type="entry name" value="FACT-Spt16_Nlob"/>
    <property type="match status" value="1"/>
</dbReference>
<comment type="subcellular location">
    <subcellularLocation>
        <location evidence="1">Nucleus</location>
    </subcellularLocation>
    <subcellularLocation>
        <location evidence="1">Chromosome</location>
    </subcellularLocation>
</comment>
<dbReference type="InterPro" id="IPR000994">
    <property type="entry name" value="Pept_M24"/>
</dbReference>
<name>A0A5B0R1W8_PUCGR</name>
<gene>
    <name evidence="4" type="primary">SPT16_5</name>
    <name evidence="4" type="ORF">PGT21_025710</name>
</gene>
<keyword evidence="1" id="KW-0804">Transcription</keyword>
<keyword evidence="1" id="KW-0158">Chromosome</keyword>
<evidence type="ECO:0000256" key="2">
    <source>
        <dbReference type="SAM" id="MobiDB-lite"/>
    </source>
</evidence>
<keyword evidence="1" id="KW-0539">Nucleus</keyword>
<organism evidence="4 5">
    <name type="scientific">Puccinia graminis f. sp. tritici</name>
    <dbReference type="NCBI Taxonomy" id="56615"/>
    <lineage>
        <taxon>Eukaryota</taxon>
        <taxon>Fungi</taxon>
        <taxon>Dikarya</taxon>
        <taxon>Basidiomycota</taxon>
        <taxon>Pucciniomycotina</taxon>
        <taxon>Pucciniomycetes</taxon>
        <taxon>Pucciniales</taxon>
        <taxon>Pucciniaceae</taxon>
        <taxon>Puccinia</taxon>
    </lineage>
</organism>
<reference evidence="4 5" key="1">
    <citation type="submission" date="2019-05" db="EMBL/GenBank/DDBJ databases">
        <title>Emergence of the Ug99 lineage of the wheat stem rust pathogen through somatic hybridization.</title>
        <authorList>
            <person name="Li F."/>
            <person name="Upadhyaya N.M."/>
            <person name="Sperschneider J."/>
            <person name="Matny O."/>
            <person name="Nguyen-Phuc H."/>
            <person name="Mago R."/>
            <person name="Raley C."/>
            <person name="Miller M.E."/>
            <person name="Silverstein K.A.T."/>
            <person name="Henningsen E."/>
            <person name="Hirsch C.D."/>
            <person name="Visser B."/>
            <person name="Pretorius Z.A."/>
            <person name="Steffenson B.J."/>
            <person name="Schwessinger B."/>
            <person name="Dodds P.N."/>
            <person name="Figueroa M."/>
        </authorList>
    </citation>
    <scope>NUCLEOTIDE SEQUENCE [LARGE SCALE GENOMIC DNA]</scope>
    <source>
        <strain evidence="4">21-0</strain>
    </source>
</reference>
<dbReference type="AlphaFoldDB" id="A0A5B0R1W8"/>
<evidence type="ECO:0000313" key="5">
    <source>
        <dbReference type="Proteomes" id="UP000324748"/>
    </source>
</evidence>
<dbReference type="GO" id="GO:0031491">
    <property type="term" value="F:nucleosome binding"/>
    <property type="evidence" value="ECO:0007669"/>
    <property type="project" value="TreeGrafter"/>
</dbReference>
<dbReference type="PANTHER" id="PTHR13980:SF15">
    <property type="entry name" value="FACT COMPLEX SUBUNIT SPT16"/>
    <property type="match status" value="1"/>
</dbReference>
<keyword evidence="5" id="KW-1185">Reference proteome</keyword>
<dbReference type="InterPro" id="IPR029148">
    <property type="entry name" value="FACT-SPT16_Nlobe"/>
</dbReference>
<comment type="subunit">
    <text evidence="1">Component of the FACT complex.</text>
</comment>
<comment type="similarity">
    <text evidence="1">Belongs to the peptidase M24 family. SPT16 subfamily.</text>
</comment>
<dbReference type="Gene3D" id="3.90.230.10">
    <property type="entry name" value="Creatinase/methionine aminopeptidase superfamily"/>
    <property type="match status" value="1"/>
</dbReference>
<accession>A0A5B0R1W8</accession>
<feature type="domain" description="FACT complex subunit SPT16 N-terminal lobe" evidence="3">
    <location>
        <begin position="11"/>
        <end position="164"/>
    </location>
</feature>
<dbReference type="SUPFAM" id="SSF55920">
    <property type="entry name" value="Creatinase/aminopeptidase"/>
    <property type="match status" value="1"/>
</dbReference>
<dbReference type="EMBL" id="VSWC01000001">
    <property type="protein sequence ID" value="KAA1119440.1"/>
    <property type="molecule type" value="Genomic_DNA"/>
</dbReference>
<evidence type="ECO:0000256" key="1">
    <source>
        <dbReference type="RuleBase" id="RU367052"/>
    </source>
</evidence>
<evidence type="ECO:0000313" key="4">
    <source>
        <dbReference type="EMBL" id="KAA1119440.1"/>
    </source>
</evidence>
<keyword evidence="1" id="KW-0805">Transcription regulation</keyword>
<feature type="compositionally biased region" description="Polar residues" evidence="2">
    <location>
        <begin position="492"/>
        <end position="501"/>
    </location>
</feature>
<dbReference type="InterPro" id="IPR040258">
    <property type="entry name" value="Spt16"/>
</dbReference>
<keyword evidence="1" id="KW-0227">DNA damage</keyword>
<comment type="function">
    <text evidence="1">Component of the FACT complex, a general chromatin factor that acts to reorganize nucleosomes. The FACT complex is involved in multiple processes that require DNA as a template such as mRNA elongation, DNA replication and DNA repair. During transcription elongation the FACT complex acts as a histone chaperone that both destabilizes and restores nucleosomal structure. It facilitates the passage of RNA polymerase II and transcription by promoting the dissociation of one histone H2A-H2B dimer from the nucleosome, then subsequently promotes the reestablishment of the nucleosome following the passage of RNA polymerase II.</text>
</comment>
<dbReference type="GO" id="GO:0006368">
    <property type="term" value="P:transcription elongation by RNA polymerase II"/>
    <property type="evidence" value="ECO:0007669"/>
    <property type="project" value="TreeGrafter"/>
</dbReference>
<feature type="region of interest" description="Disordered" evidence="2">
    <location>
        <begin position="459"/>
        <end position="559"/>
    </location>
</feature>
<comment type="caution">
    <text evidence="4">The sequence shown here is derived from an EMBL/GenBank/DDBJ whole genome shotgun (WGS) entry which is preliminary data.</text>
</comment>
<dbReference type="Pfam" id="PF00557">
    <property type="entry name" value="Peptidase_M24"/>
    <property type="match status" value="1"/>
</dbReference>
<dbReference type="InterPro" id="IPR029149">
    <property type="entry name" value="Creatin/AminoP/Spt16_N"/>
</dbReference>